<keyword evidence="2" id="KW-1185">Reference proteome</keyword>
<dbReference type="EMBL" id="JBEPMC010000005">
    <property type="protein sequence ID" value="MET3580157.1"/>
    <property type="molecule type" value="Genomic_DNA"/>
</dbReference>
<evidence type="ECO:0000313" key="2">
    <source>
        <dbReference type="Proteomes" id="UP001549204"/>
    </source>
</evidence>
<name>A0ABV2GPS6_9HYPH</name>
<protein>
    <submittedName>
        <fullName evidence="1">Uncharacterized protein</fullName>
    </submittedName>
</protein>
<comment type="caution">
    <text evidence="1">The sequence shown here is derived from an EMBL/GenBank/DDBJ whole genome shotgun (WGS) entry which is preliminary data.</text>
</comment>
<organism evidence="1 2">
    <name type="scientific">Mesorhizobium robiniae</name>
    <dbReference type="NCBI Taxonomy" id="559315"/>
    <lineage>
        <taxon>Bacteria</taxon>
        <taxon>Pseudomonadati</taxon>
        <taxon>Pseudomonadota</taxon>
        <taxon>Alphaproteobacteria</taxon>
        <taxon>Hyphomicrobiales</taxon>
        <taxon>Phyllobacteriaceae</taxon>
        <taxon>Mesorhizobium</taxon>
    </lineage>
</organism>
<proteinExistence type="predicted"/>
<accession>A0ABV2GPS6</accession>
<reference evidence="1 2" key="1">
    <citation type="submission" date="2024-06" db="EMBL/GenBank/DDBJ databases">
        <title>Genomic Encyclopedia of Type Strains, Phase IV (KMG-IV): sequencing the most valuable type-strain genomes for metagenomic binning, comparative biology and taxonomic classification.</title>
        <authorList>
            <person name="Goeker M."/>
        </authorList>
    </citation>
    <scope>NUCLEOTIDE SEQUENCE [LARGE SCALE GENOMIC DNA]</scope>
    <source>
        <strain evidence="1 2">DSM 100022</strain>
    </source>
</reference>
<dbReference type="Proteomes" id="UP001549204">
    <property type="component" value="Unassembled WGS sequence"/>
</dbReference>
<sequence length="56" mass="6377">MTYRFNYVNGHPKNERQLTLFDSVGVKATTLYTSLDLLADPEEPRDLYGMLLRAAA</sequence>
<evidence type="ECO:0000313" key="1">
    <source>
        <dbReference type="EMBL" id="MET3580157.1"/>
    </source>
</evidence>
<gene>
    <name evidence="1" type="ORF">ABID19_003195</name>
</gene>